<evidence type="ECO:0000256" key="4">
    <source>
        <dbReference type="ARBA" id="ARBA00023163"/>
    </source>
</evidence>
<dbReference type="Gene3D" id="2.20.25.10">
    <property type="match status" value="1"/>
</dbReference>
<comment type="caution">
    <text evidence="10">The sequence shown here is derived from an EMBL/GenBank/DDBJ whole genome shotgun (WGS) entry which is preliminary data.</text>
</comment>
<dbReference type="PANTHER" id="PTHR11239">
    <property type="entry name" value="DNA-DIRECTED RNA POLYMERASE"/>
    <property type="match status" value="1"/>
</dbReference>
<evidence type="ECO:0000313" key="11">
    <source>
        <dbReference type="Proteomes" id="UP000749293"/>
    </source>
</evidence>
<feature type="compositionally biased region" description="Low complexity" evidence="8">
    <location>
        <begin position="38"/>
        <end position="48"/>
    </location>
</feature>
<feature type="binding site" evidence="6">
    <location>
        <position position="76"/>
    </location>
    <ligand>
        <name>Zn(2+)</name>
        <dbReference type="ChEBI" id="CHEBI:29105"/>
        <label>2</label>
    </ligand>
</feature>
<dbReference type="GO" id="GO:0005736">
    <property type="term" value="C:RNA polymerase I complex"/>
    <property type="evidence" value="ECO:0007669"/>
    <property type="project" value="TreeGrafter"/>
</dbReference>
<evidence type="ECO:0000256" key="1">
    <source>
        <dbReference type="ARBA" id="ARBA00022723"/>
    </source>
</evidence>
<evidence type="ECO:0000256" key="6">
    <source>
        <dbReference type="PIRSR" id="PIRSR005586-1"/>
    </source>
</evidence>
<dbReference type="Proteomes" id="UP000749293">
    <property type="component" value="Unassembled WGS sequence"/>
</dbReference>
<dbReference type="SMART" id="SM00440">
    <property type="entry name" value="ZnF_C2C2"/>
    <property type="match status" value="1"/>
</dbReference>
<organism evidence="10 11">
    <name type="scientific">Geosmithia morbida</name>
    <dbReference type="NCBI Taxonomy" id="1094350"/>
    <lineage>
        <taxon>Eukaryota</taxon>
        <taxon>Fungi</taxon>
        <taxon>Dikarya</taxon>
        <taxon>Ascomycota</taxon>
        <taxon>Pezizomycotina</taxon>
        <taxon>Sordariomycetes</taxon>
        <taxon>Hypocreomycetidae</taxon>
        <taxon>Hypocreales</taxon>
        <taxon>Bionectriaceae</taxon>
        <taxon>Geosmithia</taxon>
    </lineage>
</organism>
<dbReference type="SUPFAM" id="SSF57783">
    <property type="entry name" value="Zinc beta-ribbon"/>
    <property type="match status" value="1"/>
</dbReference>
<evidence type="ECO:0000313" key="10">
    <source>
        <dbReference type="EMBL" id="KAF4123201.1"/>
    </source>
</evidence>
<evidence type="ECO:0000256" key="8">
    <source>
        <dbReference type="SAM" id="MobiDB-lite"/>
    </source>
</evidence>
<dbReference type="GO" id="GO:0006363">
    <property type="term" value="P:termination of RNA polymerase I transcription"/>
    <property type="evidence" value="ECO:0007669"/>
    <property type="project" value="TreeGrafter"/>
</dbReference>
<dbReference type="GO" id="GO:0008270">
    <property type="term" value="F:zinc ion binding"/>
    <property type="evidence" value="ECO:0007669"/>
    <property type="project" value="UniProtKB-KW"/>
</dbReference>
<dbReference type="InterPro" id="IPR019761">
    <property type="entry name" value="DNA-dir_RNA_pol-M_15_CS"/>
</dbReference>
<evidence type="ECO:0000256" key="3">
    <source>
        <dbReference type="ARBA" id="ARBA00022833"/>
    </source>
</evidence>
<protein>
    <recommendedName>
        <fullName evidence="5">DNA-directed RNA polymerase subunit</fullName>
    </recommendedName>
</protein>
<name>A0A9P4YU92_9HYPO</name>
<feature type="zinc finger region" description="C4-type" evidence="7">
    <location>
        <begin position="6"/>
        <end position="26"/>
    </location>
</feature>
<dbReference type="GO" id="GO:0003899">
    <property type="term" value="F:DNA-directed RNA polymerase activity"/>
    <property type="evidence" value="ECO:0007669"/>
    <property type="project" value="InterPro"/>
</dbReference>
<keyword evidence="1 6" id="KW-0479">Metal-binding</keyword>
<proteinExistence type="inferred from homology"/>
<dbReference type="GO" id="GO:0003676">
    <property type="term" value="F:nucleic acid binding"/>
    <property type="evidence" value="ECO:0007669"/>
    <property type="project" value="InterPro"/>
</dbReference>
<accession>A0A9P4YU92</accession>
<keyword evidence="11" id="KW-1185">Reference proteome</keyword>
<feature type="binding site" evidence="6">
    <location>
        <position position="104"/>
    </location>
    <ligand>
        <name>Zn(2+)</name>
        <dbReference type="ChEBI" id="CHEBI:29105"/>
        <label>2</label>
    </ligand>
</feature>
<gene>
    <name evidence="10" type="ORF">GMORB2_6751</name>
</gene>
<sequence length="110" mass="12215">MAVQFCTGCGDLLPISHQREVKCECCGNLNDNKLQTYSSESSSNNFPSELRDRRGVVQASKPMASTDTWSYTDMQCPKCHAAQVQYTNLQLRGADEGSTLFYFCPGCGER</sequence>
<evidence type="ECO:0000256" key="7">
    <source>
        <dbReference type="PIRSR" id="PIRSR005586-2"/>
    </source>
</evidence>
<dbReference type="PROSITE" id="PS51133">
    <property type="entry name" value="ZF_TFIIS_2"/>
    <property type="match status" value="1"/>
</dbReference>
<reference evidence="10" key="1">
    <citation type="submission" date="2020-03" db="EMBL/GenBank/DDBJ databases">
        <title>Site-based positive gene gene selection in Geosmithia morbida across the United States reveals a broad range of putative effectors and factors for local host and environmental adapation.</title>
        <authorList>
            <person name="Onufrak A."/>
            <person name="Murdoch R.W."/>
            <person name="Gazis R."/>
            <person name="Huff M."/>
            <person name="Staton M."/>
            <person name="Klingeman W."/>
            <person name="Hadziabdic D."/>
        </authorList>
    </citation>
    <scope>NUCLEOTIDE SEQUENCE</scope>
    <source>
        <strain evidence="10">1262</strain>
    </source>
</reference>
<dbReference type="Pfam" id="PF01096">
    <property type="entry name" value="Zn_ribbon_TFIIS"/>
    <property type="match status" value="1"/>
</dbReference>
<feature type="domain" description="TFIIS-type" evidence="9">
    <location>
        <begin position="72"/>
        <end position="110"/>
    </location>
</feature>
<feature type="binding site" evidence="6">
    <location>
        <position position="107"/>
    </location>
    <ligand>
        <name>Zn(2+)</name>
        <dbReference type="ChEBI" id="CHEBI:29105"/>
        <label>2</label>
    </ligand>
</feature>
<feature type="binding site" evidence="6">
    <location>
        <position position="26"/>
    </location>
    <ligand>
        <name>Zn(2+)</name>
        <dbReference type="ChEBI" id="CHEBI:29105"/>
        <label>1</label>
    </ligand>
</feature>
<evidence type="ECO:0000259" key="9">
    <source>
        <dbReference type="PROSITE" id="PS51133"/>
    </source>
</evidence>
<evidence type="ECO:0000256" key="5">
    <source>
        <dbReference type="PIRNR" id="PIRNR005586"/>
    </source>
</evidence>
<dbReference type="PANTHER" id="PTHR11239:SF14">
    <property type="entry name" value="DNA-DIRECTED RNA POLYMERASE I SUBUNIT RPA12"/>
    <property type="match status" value="1"/>
</dbReference>
<dbReference type="GeneID" id="55972974"/>
<feature type="region of interest" description="Disordered" evidence="8">
    <location>
        <begin position="38"/>
        <end position="59"/>
    </location>
</feature>
<keyword evidence="2 7" id="KW-0863">Zinc-finger</keyword>
<dbReference type="RefSeq" id="XP_035321853.1">
    <property type="nucleotide sequence ID" value="XM_035468719.1"/>
</dbReference>
<evidence type="ECO:0000256" key="2">
    <source>
        <dbReference type="ARBA" id="ARBA00022771"/>
    </source>
</evidence>
<dbReference type="AlphaFoldDB" id="A0A9P4YU92"/>
<keyword evidence="4 5" id="KW-0804">Transcription</keyword>
<dbReference type="EMBL" id="JAANYQ010000007">
    <property type="protein sequence ID" value="KAF4123201.1"/>
    <property type="molecule type" value="Genomic_DNA"/>
</dbReference>
<comment type="function">
    <text evidence="5">DNA-dependent RNA polymerase catalyzes the transcription of DNA into RNA using the four ribonucleoside triphosphates as substrates.</text>
</comment>
<dbReference type="InterPro" id="IPR012164">
    <property type="entry name" value="Rpa12/Rpb9/Rpc10/TFS"/>
</dbReference>
<keyword evidence="5" id="KW-0240">DNA-directed RNA polymerase</keyword>
<feature type="binding site" evidence="6">
    <location>
        <position position="79"/>
    </location>
    <ligand>
        <name>Zn(2+)</name>
        <dbReference type="ChEBI" id="CHEBI:29105"/>
        <label>2</label>
    </ligand>
</feature>
<dbReference type="PROSITE" id="PS01030">
    <property type="entry name" value="RNA_POL_M_15KD"/>
    <property type="match status" value="1"/>
</dbReference>
<feature type="binding site" evidence="6">
    <location>
        <position position="23"/>
    </location>
    <ligand>
        <name>Zn(2+)</name>
        <dbReference type="ChEBI" id="CHEBI:29105"/>
        <label>1</label>
    </ligand>
</feature>
<keyword evidence="3 6" id="KW-0862">Zinc</keyword>
<feature type="binding site" evidence="6">
    <location>
        <position position="6"/>
    </location>
    <ligand>
        <name>Zn(2+)</name>
        <dbReference type="ChEBI" id="CHEBI:29105"/>
        <label>1</label>
    </ligand>
</feature>
<comment type="similarity">
    <text evidence="5">Belongs to the archaeal rpoM/eukaryotic RPA12/RPB9/RPC11 RNA polymerase family.</text>
</comment>
<keyword evidence="5" id="KW-0539">Nucleus</keyword>
<dbReference type="InterPro" id="IPR001222">
    <property type="entry name" value="Znf_TFIIS"/>
</dbReference>
<dbReference type="OrthoDB" id="10056816at2759"/>
<dbReference type="PIRSF" id="PIRSF005586">
    <property type="entry name" value="RNApol_RpoM"/>
    <property type="match status" value="1"/>
</dbReference>
<feature type="binding site" evidence="6">
    <location>
        <position position="9"/>
    </location>
    <ligand>
        <name>Zn(2+)</name>
        <dbReference type="ChEBI" id="CHEBI:29105"/>
        <label>1</label>
    </ligand>
</feature>
<comment type="subcellular location">
    <subcellularLocation>
        <location evidence="5">Nucleus</location>
    </subcellularLocation>
</comment>